<dbReference type="GO" id="GO:0000776">
    <property type="term" value="C:kinetochore"/>
    <property type="evidence" value="ECO:0007669"/>
    <property type="project" value="UniProtKB-KW"/>
</dbReference>
<dbReference type="InterPro" id="IPR042091">
    <property type="entry name" value="Ska2_N"/>
</dbReference>
<keyword evidence="14" id="KW-0175">Coiled coil</keyword>
<comment type="subcellular location">
    <subcellularLocation>
        <location evidence="2">Chromosome</location>
        <location evidence="2">Centromere</location>
        <location evidence="2">Kinetochore</location>
    </subcellularLocation>
    <subcellularLocation>
        <location evidence="1">Cytoplasm</location>
        <location evidence="1">Cytoskeleton</location>
        <location evidence="1">Spindle</location>
    </subcellularLocation>
</comment>
<evidence type="ECO:0000256" key="8">
    <source>
        <dbReference type="ARBA" id="ARBA00022776"/>
    </source>
</evidence>
<evidence type="ECO:0000256" key="14">
    <source>
        <dbReference type="SAM" id="Coils"/>
    </source>
</evidence>
<dbReference type="Proteomes" id="UP001497457">
    <property type="component" value="Chromosome 2b"/>
</dbReference>
<evidence type="ECO:0000256" key="4">
    <source>
        <dbReference type="ARBA" id="ARBA00022454"/>
    </source>
</evidence>
<keyword evidence="18" id="KW-1185">Reference proteome</keyword>
<feature type="region of interest" description="Disordered" evidence="15">
    <location>
        <begin position="159"/>
        <end position="184"/>
    </location>
</feature>
<dbReference type="AlphaFoldDB" id="A0ABC8ZX27"/>
<evidence type="ECO:0000256" key="9">
    <source>
        <dbReference type="ARBA" id="ARBA00022838"/>
    </source>
</evidence>
<sequence>MADPSGRRPRHHPAVNDVLSTLADASAALDDVQRRLDLEFRASYSDNANPAKLVARVKRVQEEVAALKELCRDLLTQKQELIDRIHGSLVAQRGTTQRLLAASGLPPLSDADEASHSSLNQVIDEWNAHVSPITGRLLCLTMLAGDWIHGGLGTRGDSDLSCSQGKTRRKMPTEFSSPRSSSSMGMLVGEEAASASLSIARMVLDYYTSETHSAVSSCLRMLCDWNLSVFITLCKECQLIALACLLSQACGVVQ</sequence>
<dbReference type="PANTHER" id="PTHR32017">
    <property type="entry name" value="SPINDLE AND KINETOCHORE-ASSOCIATED PROTEIN 2"/>
    <property type="match status" value="1"/>
</dbReference>
<keyword evidence="9" id="KW-0995">Kinetochore</keyword>
<evidence type="ECO:0000259" key="16">
    <source>
        <dbReference type="Pfam" id="PF16740"/>
    </source>
</evidence>
<keyword evidence="8" id="KW-0498">Mitosis</keyword>
<evidence type="ECO:0000256" key="1">
    <source>
        <dbReference type="ARBA" id="ARBA00004186"/>
    </source>
</evidence>
<proteinExistence type="inferred from homology"/>
<evidence type="ECO:0000256" key="5">
    <source>
        <dbReference type="ARBA" id="ARBA00022490"/>
    </source>
</evidence>
<keyword evidence="6" id="KW-0132">Cell division</keyword>
<dbReference type="Gene3D" id="6.10.250.1380">
    <property type="match status" value="1"/>
</dbReference>
<dbReference type="EMBL" id="OZ075112">
    <property type="protein sequence ID" value="CAL4967394.1"/>
    <property type="molecule type" value="Genomic_DNA"/>
</dbReference>
<dbReference type="GO" id="GO:0005874">
    <property type="term" value="C:microtubule"/>
    <property type="evidence" value="ECO:0007669"/>
    <property type="project" value="UniProtKB-KW"/>
</dbReference>
<dbReference type="GO" id="GO:0051301">
    <property type="term" value="P:cell division"/>
    <property type="evidence" value="ECO:0007669"/>
    <property type="project" value="UniProtKB-KW"/>
</dbReference>
<organism evidence="17 18">
    <name type="scientific">Urochloa decumbens</name>
    <dbReference type="NCBI Taxonomy" id="240449"/>
    <lineage>
        <taxon>Eukaryota</taxon>
        <taxon>Viridiplantae</taxon>
        <taxon>Streptophyta</taxon>
        <taxon>Embryophyta</taxon>
        <taxon>Tracheophyta</taxon>
        <taxon>Spermatophyta</taxon>
        <taxon>Magnoliopsida</taxon>
        <taxon>Liliopsida</taxon>
        <taxon>Poales</taxon>
        <taxon>Poaceae</taxon>
        <taxon>PACMAD clade</taxon>
        <taxon>Panicoideae</taxon>
        <taxon>Panicodae</taxon>
        <taxon>Paniceae</taxon>
        <taxon>Melinidinae</taxon>
        <taxon>Urochloa</taxon>
    </lineage>
</organism>
<evidence type="ECO:0000313" key="18">
    <source>
        <dbReference type="Proteomes" id="UP001497457"/>
    </source>
</evidence>
<feature type="domain" description="Ska2 N-terminal" evidence="16">
    <location>
        <begin position="12"/>
        <end position="120"/>
    </location>
</feature>
<evidence type="ECO:0000256" key="12">
    <source>
        <dbReference type="ARBA" id="ARBA00023328"/>
    </source>
</evidence>
<evidence type="ECO:0000256" key="7">
    <source>
        <dbReference type="ARBA" id="ARBA00022701"/>
    </source>
</evidence>
<keyword evidence="12" id="KW-0137">Centromere</keyword>
<evidence type="ECO:0000256" key="6">
    <source>
        <dbReference type="ARBA" id="ARBA00022618"/>
    </source>
</evidence>
<dbReference type="InterPro" id="IPR026762">
    <property type="entry name" value="Ska2"/>
</dbReference>
<protein>
    <recommendedName>
        <fullName evidence="13">Protein FAM33A</fullName>
    </recommendedName>
</protein>
<evidence type="ECO:0000256" key="10">
    <source>
        <dbReference type="ARBA" id="ARBA00023212"/>
    </source>
</evidence>
<feature type="coiled-coil region" evidence="14">
    <location>
        <begin position="57"/>
        <end position="84"/>
    </location>
</feature>
<reference evidence="17" key="1">
    <citation type="submission" date="2024-10" db="EMBL/GenBank/DDBJ databases">
        <authorList>
            <person name="Ryan C."/>
        </authorList>
    </citation>
    <scope>NUCLEOTIDE SEQUENCE [LARGE SCALE GENOMIC DNA]</scope>
</reference>
<dbReference type="Pfam" id="PF16740">
    <property type="entry name" value="SKA2"/>
    <property type="match status" value="1"/>
</dbReference>
<evidence type="ECO:0000256" key="13">
    <source>
        <dbReference type="ARBA" id="ARBA00029651"/>
    </source>
</evidence>
<accession>A0ABC8ZX27</accession>
<evidence type="ECO:0000256" key="11">
    <source>
        <dbReference type="ARBA" id="ARBA00023306"/>
    </source>
</evidence>
<keyword evidence="5" id="KW-0963">Cytoplasm</keyword>
<name>A0ABC8ZX27_9POAL</name>
<keyword evidence="7" id="KW-0493">Microtubule</keyword>
<evidence type="ECO:0000313" key="17">
    <source>
        <dbReference type="EMBL" id="CAL4967394.1"/>
    </source>
</evidence>
<keyword evidence="11" id="KW-0131">Cell cycle</keyword>
<evidence type="ECO:0000256" key="2">
    <source>
        <dbReference type="ARBA" id="ARBA00004629"/>
    </source>
</evidence>
<keyword evidence="10" id="KW-0206">Cytoskeleton</keyword>
<gene>
    <name evidence="17" type="ORF">URODEC1_LOCUS48352</name>
</gene>
<evidence type="ECO:0000256" key="3">
    <source>
        <dbReference type="ARBA" id="ARBA00010684"/>
    </source>
</evidence>
<dbReference type="GO" id="GO:0005819">
    <property type="term" value="C:spindle"/>
    <property type="evidence" value="ECO:0007669"/>
    <property type="project" value="UniProtKB-SubCell"/>
</dbReference>
<keyword evidence="4" id="KW-0158">Chromosome</keyword>
<dbReference type="PANTHER" id="PTHR32017:SF3">
    <property type="entry name" value="SPINDLE AND KINETOCHORE-ASSOCIATED PROTEIN 2"/>
    <property type="match status" value="1"/>
</dbReference>
<comment type="similarity">
    <text evidence="3">Belongs to the SKA2 family.</text>
</comment>
<evidence type="ECO:0000256" key="15">
    <source>
        <dbReference type="SAM" id="MobiDB-lite"/>
    </source>
</evidence>